<evidence type="ECO:0000256" key="2">
    <source>
        <dbReference type="ARBA" id="ARBA00022803"/>
    </source>
</evidence>
<evidence type="ECO:0000256" key="3">
    <source>
        <dbReference type="PROSITE-ProRule" id="PRU00339"/>
    </source>
</evidence>
<keyword evidence="2 3" id="KW-0802">TPR repeat</keyword>
<dbReference type="SUPFAM" id="SSF48452">
    <property type="entry name" value="TPR-like"/>
    <property type="match status" value="1"/>
</dbReference>
<feature type="repeat" description="TPR" evidence="3">
    <location>
        <begin position="235"/>
        <end position="268"/>
    </location>
</feature>
<accession>A0A6I6G823</accession>
<dbReference type="PROSITE" id="PS50293">
    <property type="entry name" value="TPR_REGION"/>
    <property type="match status" value="1"/>
</dbReference>
<evidence type="ECO:0000313" key="6">
    <source>
        <dbReference type="Proteomes" id="UP000426027"/>
    </source>
</evidence>
<dbReference type="GO" id="GO:0009279">
    <property type="term" value="C:cell outer membrane"/>
    <property type="evidence" value="ECO:0007669"/>
    <property type="project" value="TreeGrafter"/>
</dbReference>
<dbReference type="InterPro" id="IPR019734">
    <property type="entry name" value="TPR_rpt"/>
</dbReference>
<dbReference type="EMBL" id="CP046566">
    <property type="protein sequence ID" value="QGW28567.1"/>
    <property type="molecule type" value="Genomic_DNA"/>
</dbReference>
<dbReference type="KEGG" id="fls:GLV81_11060"/>
<gene>
    <name evidence="5" type="ORF">GLV81_11060</name>
</gene>
<keyword evidence="6" id="KW-1185">Reference proteome</keyword>
<feature type="repeat" description="TPR" evidence="3">
    <location>
        <begin position="201"/>
        <end position="234"/>
    </location>
</feature>
<organism evidence="5 6">
    <name type="scientific">Phnomibacter ginsenosidimutans</name>
    <dbReference type="NCBI Taxonomy" id="2676868"/>
    <lineage>
        <taxon>Bacteria</taxon>
        <taxon>Pseudomonadati</taxon>
        <taxon>Bacteroidota</taxon>
        <taxon>Chitinophagia</taxon>
        <taxon>Chitinophagales</taxon>
        <taxon>Chitinophagaceae</taxon>
        <taxon>Phnomibacter</taxon>
    </lineage>
</organism>
<dbReference type="PROSITE" id="PS50005">
    <property type="entry name" value="TPR"/>
    <property type="match status" value="2"/>
</dbReference>
<keyword evidence="4" id="KW-0732">Signal</keyword>
<sequence>MRYAMTRLLTILLLTISISSCSGQSTDKRQIKKMERYFSEAEFNDNFGKEMVSATSVYDRMVKNGMKDYSLVTFDFIYISNSKERLDSLANFLSNNYGFKTNPVKEKKDYWELTGDATEFPVDEDNLLFWALDLYCKGYEFDCKLDGYGALTDPKNQNFPKLDTALAEHYFDLAMEAYNKRNLGMTIVHLSTVLKLDPKDPNAWYSRAIAKDELHTWKSAQRDYDKAIELAPDFVGALVNRAANRDEAGEYNEALKDYDKAISLDPTNAMAFYNRGNTKHNMGDKQGACTDWKKAKQLGADYAQDRIDKLCK</sequence>
<dbReference type="Pfam" id="PF13414">
    <property type="entry name" value="TPR_11"/>
    <property type="match status" value="1"/>
</dbReference>
<name>A0A6I6G823_9BACT</name>
<dbReference type="GO" id="GO:0046813">
    <property type="term" value="P:receptor-mediated virion attachment to host cell"/>
    <property type="evidence" value="ECO:0007669"/>
    <property type="project" value="TreeGrafter"/>
</dbReference>
<dbReference type="AlphaFoldDB" id="A0A6I6G823"/>
<dbReference type="SMART" id="SM00028">
    <property type="entry name" value="TPR"/>
    <property type="match status" value="4"/>
</dbReference>
<feature type="signal peptide" evidence="4">
    <location>
        <begin position="1"/>
        <end position="22"/>
    </location>
</feature>
<dbReference type="InterPro" id="IPR011990">
    <property type="entry name" value="TPR-like_helical_dom_sf"/>
</dbReference>
<proteinExistence type="predicted"/>
<keyword evidence="1" id="KW-0677">Repeat</keyword>
<dbReference type="Proteomes" id="UP000426027">
    <property type="component" value="Chromosome"/>
</dbReference>
<evidence type="ECO:0000313" key="5">
    <source>
        <dbReference type="EMBL" id="QGW28567.1"/>
    </source>
</evidence>
<evidence type="ECO:0000256" key="4">
    <source>
        <dbReference type="SAM" id="SignalP"/>
    </source>
</evidence>
<reference evidence="5 6" key="1">
    <citation type="submission" date="2019-11" db="EMBL/GenBank/DDBJ databases">
        <authorList>
            <person name="Im W.T."/>
        </authorList>
    </citation>
    <scope>NUCLEOTIDE SEQUENCE [LARGE SCALE GENOMIC DNA]</scope>
    <source>
        <strain evidence="5 6">SB-02</strain>
    </source>
</reference>
<dbReference type="Gene3D" id="1.25.40.10">
    <property type="entry name" value="Tetratricopeptide repeat domain"/>
    <property type="match status" value="2"/>
</dbReference>
<dbReference type="PANTHER" id="PTHR44858">
    <property type="entry name" value="TETRATRICOPEPTIDE REPEAT PROTEIN 6"/>
    <property type="match status" value="1"/>
</dbReference>
<evidence type="ECO:0000256" key="1">
    <source>
        <dbReference type="ARBA" id="ARBA00022737"/>
    </source>
</evidence>
<dbReference type="PROSITE" id="PS51257">
    <property type="entry name" value="PROKAR_LIPOPROTEIN"/>
    <property type="match status" value="1"/>
</dbReference>
<dbReference type="PANTHER" id="PTHR44858:SF1">
    <property type="entry name" value="UDP-N-ACETYLGLUCOSAMINE--PEPTIDE N-ACETYLGLUCOSAMINYLTRANSFERASE SPINDLY-RELATED"/>
    <property type="match status" value="1"/>
</dbReference>
<dbReference type="InterPro" id="IPR050498">
    <property type="entry name" value="Ycf3"/>
</dbReference>
<protein>
    <submittedName>
        <fullName evidence="5">Tetratricopeptide repeat protein</fullName>
    </submittedName>
</protein>
<feature type="chain" id="PRO_5026261860" evidence="4">
    <location>
        <begin position="23"/>
        <end position="312"/>
    </location>
</feature>